<reference evidence="6 7" key="1">
    <citation type="journal article" date="2018" name="Genome Res.">
        <title>The genomic architecture and molecular evolution of ant odorant receptors.</title>
        <authorList>
            <person name="McKenzie S.K."/>
            <person name="Kronauer D.J.C."/>
        </authorList>
    </citation>
    <scope>NUCLEOTIDE SEQUENCE [LARGE SCALE GENOMIC DNA]</scope>
    <source>
        <strain evidence="6">Clonal line C1</strain>
    </source>
</reference>
<dbReference type="Pfam" id="PF09742">
    <property type="entry name" value="Dymeclin"/>
    <property type="match status" value="1"/>
</dbReference>
<evidence type="ECO:0000256" key="5">
    <source>
        <dbReference type="SAM" id="Phobius"/>
    </source>
</evidence>
<name>A0A3L8DG05_OOCBI</name>
<proteinExistence type="inferred from homology"/>
<gene>
    <name evidence="6" type="ORF">DMN91_009196</name>
</gene>
<dbReference type="EMBL" id="QOIP01000009">
    <property type="protein sequence ID" value="RLU18839.1"/>
    <property type="molecule type" value="Genomic_DNA"/>
</dbReference>
<evidence type="ECO:0000256" key="3">
    <source>
        <dbReference type="ARBA" id="ARBA00022707"/>
    </source>
</evidence>
<keyword evidence="5" id="KW-0812">Transmembrane</keyword>
<evidence type="ECO:0000256" key="1">
    <source>
        <dbReference type="ARBA" id="ARBA00010603"/>
    </source>
</evidence>
<comment type="caution">
    <text evidence="6">The sequence shown here is derived from an EMBL/GenBank/DDBJ whole genome shotgun (WGS) entry which is preliminary data.</text>
</comment>
<evidence type="ECO:0000256" key="4">
    <source>
        <dbReference type="ARBA" id="ARBA00023288"/>
    </source>
</evidence>
<feature type="transmembrane region" description="Helical" evidence="5">
    <location>
        <begin position="12"/>
        <end position="30"/>
    </location>
</feature>
<keyword evidence="3" id="KW-0519">Myristate</keyword>
<dbReference type="PANTHER" id="PTHR12895:SF9">
    <property type="entry name" value="DYMECLIN"/>
    <property type="match status" value="1"/>
</dbReference>
<dbReference type="AlphaFoldDB" id="A0A3L8DG05"/>
<keyword evidence="5" id="KW-0472">Membrane</keyword>
<dbReference type="InterPro" id="IPR019142">
    <property type="entry name" value="Dymeclin"/>
</dbReference>
<evidence type="ECO:0000313" key="7">
    <source>
        <dbReference type="Proteomes" id="UP000279307"/>
    </source>
</evidence>
<dbReference type="Proteomes" id="UP000279307">
    <property type="component" value="Chromosome 9"/>
</dbReference>
<dbReference type="GO" id="GO:0007030">
    <property type="term" value="P:Golgi organization"/>
    <property type="evidence" value="ECO:0007669"/>
    <property type="project" value="TreeGrafter"/>
</dbReference>
<evidence type="ECO:0000313" key="6">
    <source>
        <dbReference type="EMBL" id="RLU18839.1"/>
    </source>
</evidence>
<organism evidence="6 7">
    <name type="scientific">Ooceraea biroi</name>
    <name type="common">Clonal raider ant</name>
    <name type="synonym">Cerapachys biroi</name>
    <dbReference type="NCBI Taxonomy" id="2015173"/>
    <lineage>
        <taxon>Eukaryota</taxon>
        <taxon>Metazoa</taxon>
        <taxon>Ecdysozoa</taxon>
        <taxon>Arthropoda</taxon>
        <taxon>Hexapoda</taxon>
        <taxon>Insecta</taxon>
        <taxon>Pterygota</taxon>
        <taxon>Neoptera</taxon>
        <taxon>Endopterygota</taxon>
        <taxon>Hymenoptera</taxon>
        <taxon>Apocrita</taxon>
        <taxon>Aculeata</taxon>
        <taxon>Formicoidea</taxon>
        <taxon>Formicidae</taxon>
        <taxon>Dorylinae</taxon>
        <taxon>Ooceraea</taxon>
    </lineage>
</organism>
<evidence type="ECO:0000256" key="2">
    <source>
        <dbReference type="ARBA" id="ARBA00015736"/>
    </source>
</evidence>
<dbReference type="GO" id="GO:0005794">
    <property type="term" value="C:Golgi apparatus"/>
    <property type="evidence" value="ECO:0007669"/>
    <property type="project" value="TreeGrafter"/>
</dbReference>
<protein>
    <recommendedName>
        <fullName evidence="2">Dymeclin</fullName>
    </recommendedName>
</protein>
<comment type="similarity">
    <text evidence="1">Belongs to the dymeclin family.</text>
</comment>
<dbReference type="OrthoDB" id="10253409at2759"/>
<sequence length="277" mass="31991">MLKGVTWYTERSISEISLGGLLILVVIRTIQYNMFKMRDKYLHTNCLAALANMSAQFTSLHPYVSQRLLSLFETLAKKHTRLEARIRAEIPAREESVINLTVNLTVNGVANTDAYVTTSVDMIQDLTILEEVLRMMLEIINSCLTHRLAHNPNLIYTLLYKKDVFQPFRTHSAFQDIVQNIDSVINFFSYKLEQKDQSQLGVSQVLATIQQGTLEWPRDRLRKFPELKFKYVEEEQPEEFFIPYVWSVVCQGALLHWSAENIKLFSPNNGEPTIIVC</sequence>
<accession>A0A3L8DG05</accession>
<keyword evidence="4" id="KW-0449">Lipoprotein</keyword>
<keyword evidence="5" id="KW-1133">Transmembrane helix</keyword>
<dbReference type="PANTHER" id="PTHR12895">
    <property type="entry name" value="DYMECLIN"/>
    <property type="match status" value="1"/>
</dbReference>